<dbReference type="PANTHER" id="PTHR23044:SF61">
    <property type="entry name" value="3'-5' EXORIBONUCLEASE 1-RELATED"/>
    <property type="match status" value="1"/>
</dbReference>
<keyword evidence="2" id="KW-0378">Hydrolase</keyword>
<feature type="domain" description="Exonuclease" evidence="4">
    <location>
        <begin position="6"/>
        <end position="186"/>
    </location>
</feature>
<dbReference type="InterPro" id="IPR013520">
    <property type="entry name" value="Ribonucl_H"/>
</dbReference>
<evidence type="ECO:0000256" key="3">
    <source>
        <dbReference type="ARBA" id="ARBA00022839"/>
    </source>
</evidence>
<sequence>MADIKQYVFFDFEMLCSDRGMAYADMEAIRLGAVKYNIETEEMESFDRFIRPKNTAPLSEFCINLTGIQDCDLAGAKSFQDVFEEFLKWIGGIKRTQYFSWSPNDLSRLQLDALIHNIPPTTIKKIEKRYIDFQAIFSKRVSKNNMSVENALSLYDLQFEGEAHHPMYDAYNTLRVYLAFCNNPIKSDLIMLEKFIFADKKIDHIGQMNRHLKKQFRKDLSELITASNIIIKMKDAKKLVKRTYRMVEKYENILINRSGLFDKEIQHYVRLLSEFYQDLVQSYEEHLSYTSTIMILHEHMVQPLRRLSS</sequence>
<evidence type="ECO:0000313" key="6">
    <source>
        <dbReference type="Proteomes" id="UP000253314"/>
    </source>
</evidence>
<keyword evidence="3 5" id="KW-0269">Exonuclease</keyword>
<evidence type="ECO:0000259" key="4">
    <source>
        <dbReference type="SMART" id="SM00479"/>
    </source>
</evidence>
<dbReference type="SUPFAM" id="SSF53098">
    <property type="entry name" value="Ribonuclease H-like"/>
    <property type="match status" value="1"/>
</dbReference>
<evidence type="ECO:0000313" key="5">
    <source>
        <dbReference type="EMBL" id="RBW71135.1"/>
    </source>
</evidence>
<accession>A0A366Y185</accession>
<dbReference type="GO" id="GO:0000175">
    <property type="term" value="F:3'-5'-RNA exonuclease activity"/>
    <property type="evidence" value="ECO:0007669"/>
    <property type="project" value="InterPro"/>
</dbReference>
<dbReference type="SMART" id="SM00479">
    <property type="entry name" value="EXOIII"/>
    <property type="match status" value="1"/>
</dbReference>
<dbReference type="Proteomes" id="UP000253314">
    <property type="component" value="Unassembled WGS sequence"/>
</dbReference>
<dbReference type="CDD" id="cd06133">
    <property type="entry name" value="ERI-1_3'hExo_like"/>
    <property type="match status" value="1"/>
</dbReference>
<dbReference type="EMBL" id="QOCW01000002">
    <property type="protein sequence ID" value="RBW71135.1"/>
    <property type="molecule type" value="Genomic_DNA"/>
</dbReference>
<dbReference type="PANTHER" id="PTHR23044">
    <property type="entry name" value="3'-5' EXONUCLEASE ERI1-RELATED"/>
    <property type="match status" value="1"/>
</dbReference>
<keyword evidence="6" id="KW-1185">Reference proteome</keyword>
<proteinExistence type="predicted"/>
<evidence type="ECO:0000256" key="1">
    <source>
        <dbReference type="ARBA" id="ARBA00022722"/>
    </source>
</evidence>
<protein>
    <submittedName>
        <fullName evidence="5">Exonuclease</fullName>
    </submittedName>
</protein>
<comment type="caution">
    <text evidence="5">The sequence shown here is derived from an EMBL/GenBank/DDBJ whole genome shotgun (WGS) entry which is preliminary data.</text>
</comment>
<dbReference type="Gene3D" id="3.30.420.10">
    <property type="entry name" value="Ribonuclease H-like superfamily/Ribonuclease H"/>
    <property type="match status" value="1"/>
</dbReference>
<dbReference type="InterPro" id="IPR036397">
    <property type="entry name" value="RNaseH_sf"/>
</dbReference>
<keyword evidence="1" id="KW-0540">Nuclease</keyword>
<reference evidence="5 6" key="1">
    <citation type="submission" date="2018-07" db="EMBL/GenBank/DDBJ databases">
        <title>Lottiidibacillus patelloidae gen. nov., sp. nov., isolated from the intestinal tract of a marine limpet and the reclassification of B. taeanensis BH030017T, B. algicola KMM 3737T and B. hwajinpoensis SW-72T as genus Lottiidibacillus.</title>
        <authorList>
            <person name="Liu R."/>
            <person name="Huang Z."/>
        </authorList>
    </citation>
    <scope>NUCLEOTIDE SEQUENCE [LARGE SCALE GENOMIC DNA]</scope>
    <source>
        <strain evidence="5 6">BH030017</strain>
    </source>
</reference>
<name>A0A366Y185_9BACI</name>
<dbReference type="OrthoDB" id="159416at2"/>
<dbReference type="RefSeq" id="WP_113804615.1">
    <property type="nucleotide sequence ID" value="NZ_QOCW01000002.1"/>
</dbReference>
<dbReference type="InterPro" id="IPR012337">
    <property type="entry name" value="RNaseH-like_sf"/>
</dbReference>
<organism evidence="5 6">
    <name type="scientific">Bacillus taeanensis</name>
    <dbReference type="NCBI Taxonomy" id="273032"/>
    <lineage>
        <taxon>Bacteria</taxon>
        <taxon>Bacillati</taxon>
        <taxon>Bacillota</taxon>
        <taxon>Bacilli</taxon>
        <taxon>Bacillales</taxon>
        <taxon>Bacillaceae</taxon>
        <taxon>Bacillus</taxon>
    </lineage>
</organism>
<dbReference type="Pfam" id="PF00929">
    <property type="entry name" value="RNase_T"/>
    <property type="match status" value="1"/>
</dbReference>
<gene>
    <name evidence="5" type="ORF">DS031_03900</name>
</gene>
<evidence type="ECO:0000256" key="2">
    <source>
        <dbReference type="ARBA" id="ARBA00022801"/>
    </source>
</evidence>
<dbReference type="InterPro" id="IPR051274">
    <property type="entry name" value="3-5_Exoribonuclease"/>
</dbReference>
<dbReference type="InterPro" id="IPR047201">
    <property type="entry name" value="ERI-1_3'hExo-like"/>
</dbReference>
<dbReference type="GO" id="GO:0003676">
    <property type="term" value="F:nucleic acid binding"/>
    <property type="evidence" value="ECO:0007669"/>
    <property type="project" value="InterPro"/>
</dbReference>
<dbReference type="AlphaFoldDB" id="A0A366Y185"/>